<dbReference type="Proteomes" id="UP000195913">
    <property type="component" value="Unassembled WGS sequence"/>
</dbReference>
<dbReference type="EMBL" id="FUHW01000006">
    <property type="protein sequence ID" value="SJM47984.1"/>
    <property type="molecule type" value="Genomic_DNA"/>
</dbReference>
<protein>
    <submittedName>
        <fullName evidence="1">Uncharacterized protein</fullName>
    </submittedName>
</protein>
<organism evidence="1 2">
    <name type="scientific">Arthrobacter rhombi</name>
    <dbReference type="NCBI Taxonomy" id="71253"/>
    <lineage>
        <taxon>Bacteria</taxon>
        <taxon>Bacillati</taxon>
        <taxon>Actinomycetota</taxon>
        <taxon>Actinomycetes</taxon>
        <taxon>Micrococcales</taxon>
        <taxon>Micrococcaceae</taxon>
        <taxon>Arthrobacter</taxon>
    </lineage>
</organism>
<evidence type="ECO:0000313" key="2">
    <source>
        <dbReference type="Proteomes" id="UP000195913"/>
    </source>
</evidence>
<keyword evidence="2" id="KW-1185">Reference proteome</keyword>
<accession>A0A1R4EWE5</accession>
<reference evidence="1 2" key="1">
    <citation type="submission" date="2017-02" db="EMBL/GenBank/DDBJ databases">
        <authorList>
            <person name="Peterson S.W."/>
        </authorList>
    </citation>
    <scope>NUCLEOTIDE SEQUENCE [LARGE SCALE GENOMIC DNA]</scope>
    <source>
        <strain evidence="1 2">B Ar 00.02</strain>
    </source>
</reference>
<evidence type="ECO:0000313" key="1">
    <source>
        <dbReference type="EMBL" id="SJM47984.1"/>
    </source>
</evidence>
<name>A0A1R4EWE5_9MICC</name>
<sequence length="39" mass="4032">MAKAMAAAVSSGAIFSQRAVALGILCSWFSVFRGVALDK</sequence>
<gene>
    <name evidence="1" type="ORF">FM101_01110</name>
</gene>
<dbReference type="AlphaFoldDB" id="A0A1R4EWE5"/>
<proteinExistence type="predicted"/>